<name>A0AAV1ACK1_VICFA</name>
<feature type="coiled-coil region" evidence="1">
    <location>
        <begin position="29"/>
        <end position="112"/>
    </location>
</feature>
<evidence type="ECO:0000256" key="2">
    <source>
        <dbReference type="SAM" id="MobiDB-lite"/>
    </source>
</evidence>
<dbReference type="Pfam" id="PF01486">
    <property type="entry name" value="K-box"/>
    <property type="match status" value="1"/>
</dbReference>
<accession>A0AAV1ACK1</accession>
<evidence type="ECO:0000313" key="4">
    <source>
        <dbReference type="EMBL" id="CAI8607343.1"/>
    </source>
</evidence>
<gene>
    <name evidence="4" type="ORF">VFH_IV034000</name>
</gene>
<evidence type="ECO:0000259" key="3">
    <source>
        <dbReference type="PROSITE" id="PS51297"/>
    </source>
</evidence>
<reference evidence="4 5" key="1">
    <citation type="submission" date="2023-01" db="EMBL/GenBank/DDBJ databases">
        <authorList>
            <person name="Kreplak J."/>
        </authorList>
    </citation>
    <scope>NUCLEOTIDE SEQUENCE [LARGE SCALE GENOMIC DNA]</scope>
</reference>
<dbReference type="Proteomes" id="UP001157006">
    <property type="component" value="Chromosome 4"/>
</dbReference>
<organism evidence="4 5">
    <name type="scientific">Vicia faba</name>
    <name type="common">Broad bean</name>
    <name type="synonym">Faba vulgaris</name>
    <dbReference type="NCBI Taxonomy" id="3906"/>
    <lineage>
        <taxon>Eukaryota</taxon>
        <taxon>Viridiplantae</taxon>
        <taxon>Streptophyta</taxon>
        <taxon>Embryophyta</taxon>
        <taxon>Tracheophyta</taxon>
        <taxon>Spermatophyta</taxon>
        <taxon>Magnoliopsida</taxon>
        <taxon>eudicotyledons</taxon>
        <taxon>Gunneridae</taxon>
        <taxon>Pentapetalae</taxon>
        <taxon>rosids</taxon>
        <taxon>fabids</taxon>
        <taxon>Fabales</taxon>
        <taxon>Fabaceae</taxon>
        <taxon>Papilionoideae</taxon>
        <taxon>50 kb inversion clade</taxon>
        <taxon>NPAAA clade</taxon>
        <taxon>Hologalegina</taxon>
        <taxon>IRL clade</taxon>
        <taxon>Fabeae</taxon>
        <taxon>Vicia</taxon>
    </lineage>
</organism>
<dbReference type="InterPro" id="IPR002487">
    <property type="entry name" value="TF_Kbox"/>
</dbReference>
<dbReference type="PROSITE" id="PS51297">
    <property type="entry name" value="K_BOX"/>
    <property type="match status" value="1"/>
</dbReference>
<feature type="compositionally biased region" description="Basic residues" evidence="2">
    <location>
        <begin position="149"/>
        <end position="161"/>
    </location>
</feature>
<feature type="domain" description="K-box" evidence="3">
    <location>
        <begin position="29"/>
        <end position="119"/>
    </location>
</feature>
<keyword evidence="1" id="KW-0175">Coiled coil</keyword>
<sequence length="161" mass="18945">MNIILETIERYRSHTRINTPTTSESLEYTQRLKEEAENMMKKIDLLETSKRYFLGEGLGTSSIDELQRIEQQLENSITNIRVKKNEVFREQIEQLTEKEKTLVAENTRLSKKYDSYSSQQAKDDDRENADQSSPISDVETELFIGHRETRTRRISPKLRTN</sequence>
<dbReference type="GO" id="GO:0003700">
    <property type="term" value="F:DNA-binding transcription factor activity"/>
    <property type="evidence" value="ECO:0007669"/>
    <property type="project" value="InterPro"/>
</dbReference>
<dbReference type="GO" id="GO:0005634">
    <property type="term" value="C:nucleus"/>
    <property type="evidence" value="ECO:0007669"/>
    <property type="project" value="InterPro"/>
</dbReference>
<protein>
    <recommendedName>
        <fullName evidence="3">K-box domain-containing protein</fullName>
    </recommendedName>
</protein>
<evidence type="ECO:0000256" key="1">
    <source>
        <dbReference type="SAM" id="Coils"/>
    </source>
</evidence>
<evidence type="ECO:0000313" key="5">
    <source>
        <dbReference type="Proteomes" id="UP001157006"/>
    </source>
</evidence>
<feature type="region of interest" description="Disordered" evidence="2">
    <location>
        <begin position="112"/>
        <end position="161"/>
    </location>
</feature>
<proteinExistence type="predicted"/>
<dbReference type="AlphaFoldDB" id="A0AAV1ACK1"/>
<keyword evidence="5" id="KW-1185">Reference proteome</keyword>
<dbReference type="EMBL" id="OX451739">
    <property type="protein sequence ID" value="CAI8607343.1"/>
    <property type="molecule type" value="Genomic_DNA"/>
</dbReference>